<dbReference type="Pfam" id="PF19803">
    <property type="entry name" value="DUF6286"/>
    <property type="match status" value="1"/>
</dbReference>
<dbReference type="RefSeq" id="WP_323326919.1">
    <property type="nucleotide sequence ID" value="NZ_JAYFSI010000002.1"/>
</dbReference>
<organism evidence="3 4">
    <name type="scientific">Amycolatopsis heterodermiae</name>
    <dbReference type="NCBI Taxonomy" id="3110235"/>
    <lineage>
        <taxon>Bacteria</taxon>
        <taxon>Bacillati</taxon>
        <taxon>Actinomycetota</taxon>
        <taxon>Actinomycetes</taxon>
        <taxon>Pseudonocardiales</taxon>
        <taxon>Pseudonocardiaceae</taxon>
        <taxon>Amycolatopsis</taxon>
    </lineage>
</organism>
<sequence length="176" mass="18104">MKRRPRRSVPAVLTAVVVLAACVLVAVVAIQMILGERPWVSFDSVASALHDLRWSDVLPAVAGGVVALLGLVLVLAAILPGAATVLPLGGSFDAGAARGGYRSTLRAAAATVDGVSGAAVKLGARRVKVRVETSRTRPDGLADAVREAVGHRLDQVGPATRPAVSVRVRAPRKKAS</sequence>
<dbReference type="EMBL" id="JAYFSI010000002">
    <property type="protein sequence ID" value="MEA5360619.1"/>
    <property type="molecule type" value="Genomic_DNA"/>
</dbReference>
<evidence type="ECO:0000313" key="3">
    <source>
        <dbReference type="EMBL" id="MEA5360619.1"/>
    </source>
</evidence>
<protein>
    <submittedName>
        <fullName evidence="3">DUF6286 domain-containing protein</fullName>
    </submittedName>
</protein>
<feature type="domain" description="DUF6286" evidence="2">
    <location>
        <begin position="68"/>
        <end position="169"/>
    </location>
</feature>
<dbReference type="InterPro" id="IPR046253">
    <property type="entry name" value="DUF6286"/>
</dbReference>
<dbReference type="Proteomes" id="UP001304298">
    <property type="component" value="Unassembled WGS sequence"/>
</dbReference>
<keyword evidence="1" id="KW-0812">Transmembrane</keyword>
<gene>
    <name evidence="3" type="ORF">VA596_13810</name>
</gene>
<dbReference type="PROSITE" id="PS51257">
    <property type="entry name" value="PROKAR_LIPOPROTEIN"/>
    <property type="match status" value="1"/>
</dbReference>
<evidence type="ECO:0000256" key="1">
    <source>
        <dbReference type="SAM" id="Phobius"/>
    </source>
</evidence>
<feature type="transmembrane region" description="Helical" evidence="1">
    <location>
        <begin position="57"/>
        <end position="79"/>
    </location>
</feature>
<keyword evidence="1" id="KW-1133">Transmembrane helix</keyword>
<evidence type="ECO:0000259" key="2">
    <source>
        <dbReference type="Pfam" id="PF19803"/>
    </source>
</evidence>
<evidence type="ECO:0000313" key="4">
    <source>
        <dbReference type="Proteomes" id="UP001304298"/>
    </source>
</evidence>
<accession>A0ABU5R4N5</accession>
<keyword evidence="1" id="KW-0472">Membrane</keyword>
<keyword evidence="4" id="KW-1185">Reference proteome</keyword>
<proteinExistence type="predicted"/>
<comment type="caution">
    <text evidence="3">The sequence shown here is derived from an EMBL/GenBank/DDBJ whole genome shotgun (WGS) entry which is preliminary data.</text>
</comment>
<name>A0ABU5R4N5_9PSEU</name>
<feature type="transmembrane region" description="Helical" evidence="1">
    <location>
        <begin position="12"/>
        <end position="34"/>
    </location>
</feature>
<reference evidence="3 4" key="1">
    <citation type="submission" date="2023-12" db="EMBL/GenBank/DDBJ databases">
        <title>Amycolatopsis sp. V23-08.</title>
        <authorList>
            <person name="Somphong A."/>
        </authorList>
    </citation>
    <scope>NUCLEOTIDE SEQUENCE [LARGE SCALE GENOMIC DNA]</scope>
    <source>
        <strain evidence="3 4">V23-08</strain>
    </source>
</reference>